<dbReference type="Pfam" id="PF00187">
    <property type="entry name" value="Chitin_bind_1"/>
    <property type="match status" value="3"/>
</dbReference>
<feature type="domain" description="Chitin-binding type-1" evidence="10">
    <location>
        <begin position="559"/>
        <end position="601"/>
    </location>
</feature>
<feature type="disulfide bond" evidence="8">
    <location>
        <begin position="505"/>
        <end position="517"/>
    </location>
</feature>
<keyword evidence="13" id="KW-1185">Reference proteome</keyword>
<evidence type="ECO:0000256" key="5">
    <source>
        <dbReference type="ARBA" id="ARBA00022801"/>
    </source>
</evidence>
<feature type="disulfide bond" evidence="8">
    <location>
        <begin position="510"/>
        <end position="524"/>
    </location>
</feature>
<reference evidence="12" key="1">
    <citation type="journal article" date="2021" name="Nat. Commun.">
        <title>Genetic determinants of endophytism in the Arabidopsis root mycobiome.</title>
        <authorList>
            <person name="Mesny F."/>
            <person name="Miyauchi S."/>
            <person name="Thiergart T."/>
            <person name="Pickel B."/>
            <person name="Atanasova L."/>
            <person name="Karlsson M."/>
            <person name="Huettel B."/>
            <person name="Barry K.W."/>
            <person name="Haridas S."/>
            <person name="Chen C."/>
            <person name="Bauer D."/>
            <person name="Andreopoulos W."/>
            <person name="Pangilinan J."/>
            <person name="LaButti K."/>
            <person name="Riley R."/>
            <person name="Lipzen A."/>
            <person name="Clum A."/>
            <person name="Drula E."/>
            <person name="Henrissat B."/>
            <person name="Kohler A."/>
            <person name="Grigoriev I.V."/>
            <person name="Martin F.M."/>
            <person name="Hacquard S."/>
        </authorList>
    </citation>
    <scope>NUCLEOTIDE SEQUENCE</scope>
    <source>
        <strain evidence="12">MPI-CAGE-AT-0016</strain>
    </source>
</reference>
<evidence type="ECO:0000256" key="2">
    <source>
        <dbReference type="ARBA" id="ARBA00022669"/>
    </source>
</evidence>
<evidence type="ECO:0000256" key="9">
    <source>
        <dbReference type="SAM" id="MobiDB-lite"/>
    </source>
</evidence>
<comment type="caution">
    <text evidence="12">The sequence shown here is derived from an EMBL/GenBank/DDBJ whole genome shotgun (WGS) entry which is preliminary data.</text>
</comment>
<dbReference type="GO" id="GO:0046872">
    <property type="term" value="F:metal ion binding"/>
    <property type="evidence" value="ECO:0007669"/>
    <property type="project" value="UniProtKB-KW"/>
</dbReference>
<feature type="domain" description="Chitin-binding type-1" evidence="10">
    <location>
        <begin position="428"/>
        <end position="471"/>
    </location>
</feature>
<dbReference type="SMART" id="SM00270">
    <property type="entry name" value="ChtBD1"/>
    <property type="match status" value="3"/>
</dbReference>
<dbReference type="Proteomes" id="UP000813385">
    <property type="component" value="Unassembled WGS sequence"/>
</dbReference>
<keyword evidence="6" id="KW-0119">Carbohydrate metabolism</keyword>
<feature type="region of interest" description="Disordered" evidence="9">
    <location>
        <begin position="400"/>
        <end position="419"/>
    </location>
</feature>
<feature type="domain" description="Chitin-binding type-1" evidence="10">
    <location>
        <begin position="494"/>
        <end position="537"/>
    </location>
</feature>
<keyword evidence="5" id="KW-0378">Hydrolase</keyword>
<dbReference type="Pfam" id="PF01522">
    <property type="entry name" value="Polysacc_deac_1"/>
    <property type="match status" value="1"/>
</dbReference>
<protein>
    <recommendedName>
        <fullName evidence="14">Chitin deacetylase</fullName>
    </recommendedName>
</protein>
<dbReference type="GO" id="GO:0008061">
    <property type="term" value="F:chitin binding"/>
    <property type="evidence" value="ECO:0007669"/>
    <property type="project" value="UniProtKB-UniRule"/>
</dbReference>
<sequence length="601" mass="59739">MRYSDLVATAFVAGAVAGPHHRRRKAPCSSSLTAVAAATSDIYAVPVPASTQAGTSNAYALPNPASTQPAGSSSSSVVVVVPVPVPAPSSSGPVGYPSLAPSGGNGTAPRTTTAAGAASSSAAGAVSSAFEIPQTSDIPDVSSALDISSAVDASVTSSALPAVDASVTSSALPAESSAPAGDSNVPVGQAIFSCTEPGTFALTYDDGPFTYTDHILDLLAATDIKATFFVNGNNFGNINDFQAVVRRMIADGHQVGSHTYAHPDLATLGDAAVITAMTDLEEALDAIIGVTPTYMRPPFFSYNDQTLAVLGELGYHVIHADIDTFDYMFRDIGNLTGAANLEAGIAAGGTLALAHDVHQNTAEVLTPAFIEAIEASGLRGVTVGECLGDAPANWYRTRRTTTPTATSGPTSTVSITSTATPTGPVDVNGACGGTTGFVCNPGACCSEHGFCGTSQAYCAAGCQPEFGVCGIMVSAAPQPTSSSAPQATGGVSPDGSCGGAQGFTCVEGTCCSQFGFCGVTSAHCGTGCQSAFGLCGLENVPEATSAAGPAPTAGSVSPDGSCGGDQAFTCVEGTCCSQFGFCGTTTDHCGTGCQSAFGICN</sequence>
<dbReference type="InterPro" id="IPR036861">
    <property type="entry name" value="Endochitinase-like_sf"/>
</dbReference>
<keyword evidence="3" id="KW-0479">Metal-binding</keyword>
<dbReference type="PANTHER" id="PTHR46471">
    <property type="entry name" value="CHITIN DEACETYLASE"/>
    <property type="match status" value="1"/>
</dbReference>
<keyword evidence="7" id="KW-0170">Cobalt</keyword>
<feature type="domain" description="NodB homology" evidence="11">
    <location>
        <begin position="198"/>
        <end position="384"/>
    </location>
</feature>
<dbReference type="InterPro" id="IPR011330">
    <property type="entry name" value="Glyco_hydro/deAcase_b/a-brl"/>
</dbReference>
<dbReference type="CDD" id="cd11618">
    <property type="entry name" value="ChtBD1_1"/>
    <property type="match status" value="3"/>
</dbReference>
<organism evidence="12 13">
    <name type="scientific">Plectosphaerella cucumerina</name>
    <dbReference type="NCBI Taxonomy" id="40658"/>
    <lineage>
        <taxon>Eukaryota</taxon>
        <taxon>Fungi</taxon>
        <taxon>Dikarya</taxon>
        <taxon>Ascomycota</taxon>
        <taxon>Pezizomycotina</taxon>
        <taxon>Sordariomycetes</taxon>
        <taxon>Hypocreomycetidae</taxon>
        <taxon>Glomerellales</taxon>
        <taxon>Plectosphaerellaceae</taxon>
        <taxon>Plectosphaerella</taxon>
    </lineage>
</organism>
<evidence type="ECO:0000256" key="8">
    <source>
        <dbReference type="PROSITE-ProRule" id="PRU00261"/>
    </source>
</evidence>
<dbReference type="PROSITE" id="PS50941">
    <property type="entry name" value="CHIT_BIND_I_2"/>
    <property type="match status" value="3"/>
</dbReference>
<dbReference type="AlphaFoldDB" id="A0A8K0T7J2"/>
<proteinExistence type="predicted"/>
<dbReference type="GO" id="GO:0016810">
    <property type="term" value="F:hydrolase activity, acting on carbon-nitrogen (but not peptide) bonds"/>
    <property type="evidence" value="ECO:0007669"/>
    <property type="project" value="InterPro"/>
</dbReference>
<feature type="disulfide bond" evidence="8">
    <location>
        <begin position="444"/>
        <end position="458"/>
    </location>
</feature>
<evidence type="ECO:0000256" key="6">
    <source>
        <dbReference type="ARBA" id="ARBA00023277"/>
    </source>
</evidence>
<dbReference type="SUPFAM" id="SSF57016">
    <property type="entry name" value="Plant lectins/antimicrobial peptides"/>
    <property type="match status" value="3"/>
</dbReference>
<feature type="region of interest" description="Disordered" evidence="9">
    <location>
        <begin position="88"/>
        <end position="116"/>
    </location>
</feature>
<dbReference type="PROSITE" id="PS51677">
    <property type="entry name" value="NODB"/>
    <property type="match status" value="1"/>
</dbReference>
<comment type="cofactor">
    <cofactor evidence="1">
        <name>Co(2+)</name>
        <dbReference type="ChEBI" id="CHEBI:48828"/>
    </cofactor>
</comment>
<feature type="disulfide bond" evidence="8">
    <location>
        <begin position="439"/>
        <end position="451"/>
    </location>
</feature>
<keyword evidence="8" id="KW-1015">Disulfide bond</keyword>
<evidence type="ECO:0000313" key="13">
    <source>
        <dbReference type="Proteomes" id="UP000813385"/>
    </source>
</evidence>
<dbReference type="InterPro" id="IPR001002">
    <property type="entry name" value="Chitin-bd_1"/>
</dbReference>
<keyword evidence="4" id="KW-0732">Signal</keyword>
<dbReference type="EMBL" id="JAGPXD010000007">
    <property type="protein sequence ID" value="KAH7347608.1"/>
    <property type="molecule type" value="Genomic_DNA"/>
</dbReference>
<gene>
    <name evidence="12" type="ORF">B0T11DRAFT_360059</name>
</gene>
<dbReference type="SUPFAM" id="SSF88713">
    <property type="entry name" value="Glycoside hydrolase/deacetylase"/>
    <property type="match status" value="1"/>
</dbReference>
<feature type="compositionally biased region" description="Low complexity" evidence="9">
    <location>
        <begin position="88"/>
        <end position="98"/>
    </location>
</feature>
<feature type="disulfide bond" evidence="8">
    <location>
        <begin position="570"/>
        <end position="582"/>
    </location>
</feature>
<dbReference type="InterPro" id="IPR002509">
    <property type="entry name" value="NODB_dom"/>
</dbReference>
<feature type="compositionally biased region" description="Low complexity" evidence="9">
    <location>
        <begin position="107"/>
        <end position="116"/>
    </location>
</feature>
<dbReference type="GO" id="GO:0005975">
    <property type="term" value="P:carbohydrate metabolic process"/>
    <property type="evidence" value="ECO:0007669"/>
    <property type="project" value="InterPro"/>
</dbReference>
<evidence type="ECO:0000256" key="7">
    <source>
        <dbReference type="ARBA" id="ARBA00023285"/>
    </source>
</evidence>
<dbReference type="PANTHER" id="PTHR46471:SF2">
    <property type="entry name" value="CHITIN DEACETYLASE-RELATED"/>
    <property type="match status" value="1"/>
</dbReference>
<feature type="disulfide bond" evidence="8">
    <location>
        <begin position="575"/>
        <end position="589"/>
    </location>
</feature>
<dbReference type="Gene3D" id="3.30.60.10">
    <property type="entry name" value="Endochitinase-like"/>
    <property type="match status" value="3"/>
</dbReference>
<dbReference type="Gene3D" id="3.20.20.370">
    <property type="entry name" value="Glycoside hydrolase/deacetylase"/>
    <property type="match status" value="1"/>
</dbReference>
<evidence type="ECO:0000256" key="3">
    <source>
        <dbReference type="ARBA" id="ARBA00022723"/>
    </source>
</evidence>
<dbReference type="CDD" id="cd10951">
    <property type="entry name" value="CE4_ClCDA_like"/>
    <property type="match status" value="1"/>
</dbReference>
<comment type="caution">
    <text evidence="8">Lacks conserved residue(s) required for the propagation of feature annotation.</text>
</comment>
<evidence type="ECO:0000256" key="4">
    <source>
        <dbReference type="ARBA" id="ARBA00022729"/>
    </source>
</evidence>
<evidence type="ECO:0000256" key="1">
    <source>
        <dbReference type="ARBA" id="ARBA00001941"/>
    </source>
</evidence>
<accession>A0A8K0T7J2</accession>
<feature type="compositionally biased region" description="Low complexity" evidence="9">
    <location>
        <begin position="400"/>
        <end position="412"/>
    </location>
</feature>
<evidence type="ECO:0000259" key="10">
    <source>
        <dbReference type="PROSITE" id="PS50941"/>
    </source>
</evidence>
<evidence type="ECO:0000313" key="12">
    <source>
        <dbReference type="EMBL" id="KAH7347608.1"/>
    </source>
</evidence>
<keyword evidence="2 8" id="KW-0147">Chitin-binding</keyword>
<name>A0A8K0T7J2_9PEZI</name>
<evidence type="ECO:0000259" key="11">
    <source>
        <dbReference type="PROSITE" id="PS51677"/>
    </source>
</evidence>
<dbReference type="OrthoDB" id="407355at2759"/>
<evidence type="ECO:0008006" key="14">
    <source>
        <dbReference type="Google" id="ProtNLM"/>
    </source>
</evidence>